<reference evidence="1" key="1">
    <citation type="submission" date="2019-03" db="EMBL/GenBank/DDBJ databases">
        <title>WGS assembly of Setaria viridis.</title>
        <authorList>
            <person name="Huang P."/>
            <person name="Jenkins J."/>
            <person name="Grimwood J."/>
            <person name="Barry K."/>
            <person name="Healey A."/>
            <person name="Mamidi S."/>
            <person name="Sreedasyam A."/>
            <person name="Shu S."/>
            <person name="Feldman M."/>
            <person name="Wu J."/>
            <person name="Yu Y."/>
            <person name="Chen C."/>
            <person name="Johnson J."/>
            <person name="Rokhsar D."/>
            <person name="Baxter I."/>
            <person name="Schmutz J."/>
            <person name="Brutnell T."/>
            <person name="Kellogg E."/>
        </authorList>
    </citation>
    <scope>NUCLEOTIDE SEQUENCE [LARGE SCALE GENOMIC DNA]</scope>
</reference>
<proteinExistence type="predicted"/>
<dbReference type="OMA" id="YTSHAVK"/>
<keyword evidence="2" id="KW-1185">Reference proteome</keyword>
<dbReference type="InterPro" id="IPR012871">
    <property type="entry name" value="DUF1668_ORYSA"/>
</dbReference>
<dbReference type="Proteomes" id="UP000298652">
    <property type="component" value="Chromosome 9"/>
</dbReference>
<accession>A0A4V6Y7N6</accession>
<dbReference type="PANTHER" id="PTHR33085:SF42">
    <property type="entry name" value="DUF1618 DOMAIN-CONTAINING PROTEIN"/>
    <property type="match status" value="1"/>
</dbReference>
<name>A0A4V6Y7N6_SETVI</name>
<dbReference type="PANTHER" id="PTHR33085">
    <property type="entry name" value="OS12G0113100 PROTEIN-RELATED"/>
    <property type="match status" value="1"/>
</dbReference>
<evidence type="ECO:0008006" key="3">
    <source>
        <dbReference type="Google" id="ProtNLM"/>
    </source>
</evidence>
<sequence length="196" mass="21057">MATHPREPPGPDDGGTALVVVSTESGGGAAAVTFTFDFDAGEFLWKRHGEWVLPFAGRAHLDHDLGGFVGLSKDPDTVGHLCCCDAAFSGTGDGRRPAPAWKLGRENLFGEDPGERHVGATLVHMGGKSRFCLVPCVAVEDDNAGQCYMYRLTTFSLSYGENGDLTTGKSRRVRYYNVPSKASTESLLESPVAFWL</sequence>
<dbReference type="EMBL" id="CM016560">
    <property type="protein sequence ID" value="TKV91405.1"/>
    <property type="molecule type" value="Genomic_DNA"/>
</dbReference>
<dbReference type="Gramene" id="TKV91405">
    <property type="protein sequence ID" value="TKV91405"/>
    <property type="gene ID" value="SEVIR_9G094601v2"/>
</dbReference>
<protein>
    <recommendedName>
        <fullName evidence="3">DUF1618 domain-containing protein</fullName>
    </recommendedName>
</protein>
<gene>
    <name evidence="1" type="ORF">SEVIR_9G094601v2</name>
</gene>
<dbReference type="AlphaFoldDB" id="A0A4V6Y7N6"/>
<evidence type="ECO:0000313" key="2">
    <source>
        <dbReference type="Proteomes" id="UP000298652"/>
    </source>
</evidence>
<dbReference type="Pfam" id="PF07893">
    <property type="entry name" value="DUF1668"/>
    <property type="match status" value="1"/>
</dbReference>
<organism evidence="1 2">
    <name type="scientific">Setaria viridis</name>
    <name type="common">Green bristlegrass</name>
    <name type="synonym">Setaria italica subsp. viridis</name>
    <dbReference type="NCBI Taxonomy" id="4556"/>
    <lineage>
        <taxon>Eukaryota</taxon>
        <taxon>Viridiplantae</taxon>
        <taxon>Streptophyta</taxon>
        <taxon>Embryophyta</taxon>
        <taxon>Tracheophyta</taxon>
        <taxon>Spermatophyta</taxon>
        <taxon>Magnoliopsida</taxon>
        <taxon>Liliopsida</taxon>
        <taxon>Poales</taxon>
        <taxon>Poaceae</taxon>
        <taxon>PACMAD clade</taxon>
        <taxon>Panicoideae</taxon>
        <taxon>Panicodae</taxon>
        <taxon>Paniceae</taxon>
        <taxon>Cenchrinae</taxon>
        <taxon>Setaria</taxon>
    </lineage>
</organism>
<evidence type="ECO:0000313" key="1">
    <source>
        <dbReference type="EMBL" id="TKV91405.1"/>
    </source>
</evidence>